<feature type="binding site" evidence="8">
    <location>
        <position position="30"/>
    </location>
    <ligand>
        <name>phosphate</name>
        <dbReference type="ChEBI" id="CHEBI:43474"/>
    </ligand>
</feature>
<comment type="similarity">
    <text evidence="3 7">Belongs to the PNP/MTAP phosphorylase family.</text>
</comment>
<dbReference type="NCBIfam" id="NF006054">
    <property type="entry name" value="PRK08202.1"/>
    <property type="match status" value="1"/>
</dbReference>
<keyword evidence="11" id="KW-1185">Reference proteome</keyword>
<proteinExistence type="inferred from homology"/>
<keyword evidence="4 7" id="KW-0328">Glycosyltransferase</keyword>
<feature type="binding site" evidence="8">
    <location>
        <position position="113"/>
    </location>
    <ligand>
        <name>phosphate</name>
        <dbReference type="ChEBI" id="CHEBI:43474"/>
    </ligand>
</feature>
<evidence type="ECO:0000256" key="8">
    <source>
        <dbReference type="PIRSR" id="PIRSR000477-2"/>
    </source>
</evidence>
<name>A0AAW4VZC9_9FIRM</name>
<dbReference type="AlphaFoldDB" id="A0AAW4VZC9"/>
<accession>A0AAW4VZC9</accession>
<feature type="binding site" evidence="8">
    <location>
        <position position="193"/>
    </location>
    <ligand>
        <name>a purine D-ribonucleoside</name>
        <dbReference type="ChEBI" id="CHEBI:142355"/>
    </ligand>
</feature>
<dbReference type="EC" id="2.4.2.1" evidence="7"/>
<evidence type="ECO:0000256" key="4">
    <source>
        <dbReference type="ARBA" id="ARBA00022676"/>
    </source>
</evidence>
<feature type="binding site" evidence="8">
    <location>
        <position position="235"/>
    </location>
    <ligand>
        <name>a purine D-ribonucleoside</name>
        <dbReference type="ChEBI" id="CHEBI:142355"/>
    </ligand>
</feature>
<evidence type="ECO:0000256" key="2">
    <source>
        <dbReference type="ARBA" id="ARBA00005058"/>
    </source>
</evidence>
<dbReference type="InterPro" id="IPR035994">
    <property type="entry name" value="Nucleoside_phosphorylase_sf"/>
</dbReference>
<evidence type="ECO:0000256" key="5">
    <source>
        <dbReference type="ARBA" id="ARBA00022679"/>
    </source>
</evidence>
<dbReference type="Proteomes" id="UP001298753">
    <property type="component" value="Unassembled WGS sequence"/>
</dbReference>
<dbReference type="PANTHER" id="PTHR11904">
    <property type="entry name" value="METHYLTHIOADENOSINE/PURINE NUCLEOSIDE PHOSPHORYLASE"/>
    <property type="match status" value="1"/>
</dbReference>
<dbReference type="EMBL" id="JAJEPX010000004">
    <property type="protein sequence ID" value="MCC2176061.1"/>
    <property type="molecule type" value="Genomic_DNA"/>
</dbReference>
<dbReference type="RefSeq" id="WP_110436199.1">
    <property type="nucleotide sequence ID" value="NZ_DBEZDI010000094.1"/>
</dbReference>
<dbReference type="GO" id="GO:0009116">
    <property type="term" value="P:nucleoside metabolic process"/>
    <property type="evidence" value="ECO:0007669"/>
    <property type="project" value="InterPro"/>
</dbReference>
<keyword evidence="5 7" id="KW-0808">Transferase</keyword>
<organism evidence="10 11">
    <name type="scientific">Agathobaculum butyriciproducens</name>
    <dbReference type="NCBI Taxonomy" id="1628085"/>
    <lineage>
        <taxon>Bacteria</taxon>
        <taxon>Bacillati</taxon>
        <taxon>Bacillota</taxon>
        <taxon>Clostridia</taxon>
        <taxon>Eubacteriales</taxon>
        <taxon>Butyricicoccaceae</taxon>
        <taxon>Agathobaculum</taxon>
    </lineage>
</organism>
<feature type="domain" description="Nucleoside phosphorylase" evidence="9">
    <location>
        <begin position="24"/>
        <end position="270"/>
    </location>
</feature>
<evidence type="ECO:0000256" key="6">
    <source>
        <dbReference type="ARBA" id="ARBA00048556"/>
    </source>
</evidence>
<comment type="catalytic activity">
    <reaction evidence="6">
        <text>a purine 2'-deoxy-D-ribonucleoside + phosphate = a purine nucleobase + 2-deoxy-alpha-D-ribose 1-phosphate</text>
        <dbReference type="Rhea" id="RHEA:36431"/>
        <dbReference type="ChEBI" id="CHEBI:26386"/>
        <dbReference type="ChEBI" id="CHEBI:43474"/>
        <dbReference type="ChEBI" id="CHEBI:57259"/>
        <dbReference type="ChEBI" id="CHEBI:142361"/>
        <dbReference type="EC" id="2.4.2.1"/>
    </reaction>
</comment>
<dbReference type="GO" id="GO:0005737">
    <property type="term" value="C:cytoplasm"/>
    <property type="evidence" value="ECO:0007669"/>
    <property type="project" value="TreeGrafter"/>
</dbReference>
<comment type="function">
    <text evidence="1">The purine nucleoside phosphorylases catalyze the phosphorolytic breakdown of the N-glycosidic bond in the beta-(deoxy)ribonucleoside molecules, with the formation of the corresponding free purine bases and pentose-1-phosphate. Cleaves guanosine, inosine, 2'-deoxyguanosine and 2'-deoxyinosine.</text>
</comment>
<evidence type="ECO:0000256" key="7">
    <source>
        <dbReference type="PIRNR" id="PIRNR000477"/>
    </source>
</evidence>
<dbReference type="NCBIfam" id="TIGR01697">
    <property type="entry name" value="PNPH-PUNA-XAPA"/>
    <property type="match status" value="1"/>
</dbReference>
<sequence length="272" mass="29017">MLTKANVVESAAYLKEKLPFVPEIALVLGSGIGPLADEVENPVYVPYGEIPHFKVSTAPDHAGRMVCGTLAGRRVICMQGRLHGYEGYAPDEVAYPVYVLKELGVKALVVTNASGGINTGYHAGDFMLITDHINMTGKSPLTGKNDPELGTRFPDMTFAYSHELGEKAMQAAADCGLKLHQGVYCGVNGPQFETPAEIRMFRTLGADAVGMSTVFEVIAAAHCGLPLVGIAMITNMAAGVLMQPLSGAEVNETAERRGAELRRLVAKLLEKI</sequence>
<dbReference type="GeneID" id="98661443"/>
<feature type="binding site" evidence="8">
    <location>
        <begin position="81"/>
        <end position="83"/>
    </location>
    <ligand>
        <name>phosphate</name>
        <dbReference type="ChEBI" id="CHEBI:43474"/>
    </ligand>
</feature>
<comment type="caution">
    <text evidence="10">The sequence shown here is derived from an EMBL/GenBank/DDBJ whole genome shotgun (WGS) entry which is preliminary data.</text>
</comment>
<dbReference type="SUPFAM" id="SSF53167">
    <property type="entry name" value="Purine and uridine phosphorylases"/>
    <property type="match status" value="1"/>
</dbReference>
<evidence type="ECO:0000256" key="3">
    <source>
        <dbReference type="ARBA" id="ARBA00006751"/>
    </source>
</evidence>
<evidence type="ECO:0000313" key="10">
    <source>
        <dbReference type="EMBL" id="MCC2176061.1"/>
    </source>
</evidence>
<dbReference type="InterPro" id="IPR011270">
    <property type="entry name" value="Pur_Nuc_Pase_Ino/Guo-sp"/>
</dbReference>
<dbReference type="Pfam" id="PF01048">
    <property type="entry name" value="PNP_UDP_1"/>
    <property type="match status" value="1"/>
</dbReference>
<comment type="pathway">
    <text evidence="2 7">Purine metabolism; purine nucleoside salvage.</text>
</comment>
<dbReference type="NCBIfam" id="TIGR01700">
    <property type="entry name" value="PNPH"/>
    <property type="match status" value="1"/>
</dbReference>
<gene>
    <name evidence="10" type="ORF">LKD22_02755</name>
</gene>
<dbReference type="CDD" id="cd09009">
    <property type="entry name" value="PNP-EcPNPII_like"/>
    <property type="match status" value="1"/>
</dbReference>
<evidence type="ECO:0000256" key="1">
    <source>
        <dbReference type="ARBA" id="ARBA00002678"/>
    </source>
</evidence>
<feature type="binding site" evidence="8">
    <location>
        <position position="212"/>
    </location>
    <ligand>
        <name>phosphate</name>
        <dbReference type="ChEBI" id="CHEBI:43474"/>
    </ligand>
</feature>
<evidence type="ECO:0000259" key="9">
    <source>
        <dbReference type="Pfam" id="PF01048"/>
    </source>
</evidence>
<protein>
    <recommendedName>
        <fullName evidence="7">Purine nucleoside phosphorylase</fullName>
        <ecNumber evidence="7">2.4.2.1</ecNumber>
    </recommendedName>
    <alternativeName>
        <fullName evidence="7">Inosine-guanosine phosphorylase</fullName>
    </alternativeName>
</protein>
<reference evidence="10 11" key="1">
    <citation type="submission" date="2021-10" db="EMBL/GenBank/DDBJ databases">
        <title>Anaerobic single-cell dispensing facilitates the cultivation of human gut bacteria.</title>
        <authorList>
            <person name="Afrizal A."/>
        </authorList>
    </citation>
    <scope>NUCLEOTIDE SEQUENCE [LARGE SCALE GENOMIC DNA]</scope>
    <source>
        <strain evidence="10 11">CLA-AA-H270</strain>
    </source>
</reference>
<dbReference type="PANTHER" id="PTHR11904:SF9">
    <property type="entry name" value="PURINE NUCLEOSIDE PHOSPHORYLASE-RELATED"/>
    <property type="match status" value="1"/>
</dbReference>
<dbReference type="InterPro" id="IPR011268">
    <property type="entry name" value="Purine_phosphorylase"/>
</dbReference>
<evidence type="ECO:0000313" key="11">
    <source>
        <dbReference type="Proteomes" id="UP001298753"/>
    </source>
</evidence>
<dbReference type="PIRSF" id="PIRSF000477">
    <property type="entry name" value="PurNPase"/>
    <property type="match status" value="1"/>
</dbReference>
<dbReference type="InterPro" id="IPR000845">
    <property type="entry name" value="Nucleoside_phosphorylase_d"/>
</dbReference>
<dbReference type="GO" id="GO:0004731">
    <property type="term" value="F:purine-nucleoside phosphorylase activity"/>
    <property type="evidence" value="ECO:0007669"/>
    <property type="project" value="UniProtKB-EC"/>
</dbReference>
<dbReference type="Gene3D" id="3.40.50.1580">
    <property type="entry name" value="Nucleoside phosphorylase domain"/>
    <property type="match status" value="1"/>
</dbReference>
<feature type="binding site" evidence="8">
    <location>
        <position position="61"/>
    </location>
    <ligand>
        <name>phosphate</name>
        <dbReference type="ChEBI" id="CHEBI:43474"/>
    </ligand>
</feature>